<dbReference type="Proteomes" id="UP001156666">
    <property type="component" value="Unassembled WGS sequence"/>
</dbReference>
<evidence type="ECO:0000313" key="1">
    <source>
        <dbReference type="EMBL" id="GLR15579.1"/>
    </source>
</evidence>
<organism evidence="1 2">
    <name type="scientific">Portibacter lacus</name>
    <dbReference type="NCBI Taxonomy" id="1099794"/>
    <lineage>
        <taxon>Bacteria</taxon>
        <taxon>Pseudomonadati</taxon>
        <taxon>Bacteroidota</taxon>
        <taxon>Saprospiria</taxon>
        <taxon>Saprospirales</taxon>
        <taxon>Haliscomenobacteraceae</taxon>
        <taxon>Portibacter</taxon>
    </lineage>
</organism>
<keyword evidence="2" id="KW-1185">Reference proteome</keyword>
<reference evidence="1" key="1">
    <citation type="journal article" date="2014" name="Int. J. Syst. Evol. Microbiol.">
        <title>Complete genome sequence of Corynebacterium casei LMG S-19264T (=DSM 44701T), isolated from a smear-ripened cheese.</title>
        <authorList>
            <consortium name="US DOE Joint Genome Institute (JGI-PGF)"/>
            <person name="Walter F."/>
            <person name="Albersmeier A."/>
            <person name="Kalinowski J."/>
            <person name="Ruckert C."/>
        </authorList>
    </citation>
    <scope>NUCLEOTIDE SEQUENCE</scope>
    <source>
        <strain evidence="1">NBRC 108769</strain>
    </source>
</reference>
<dbReference type="AlphaFoldDB" id="A0AA37SM55"/>
<proteinExistence type="predicted"/>
<comment type="caution">
    <text evidence="1">The sequence shown here is derived from an EMBL/GenBank/DDBJ whole genome shotgun (WGS) entry which is preliminary data.</text>
</comment>
<name>A0AA37SM55_9BACT</name>
<reference evidence="1" key="2">
    <citation type="submission" date="2023-01" db="EMBL/GenBank/DDBJ databases">
        <title>Draft genome sequence of Portibacter lacus strain NBRC 108769.</title>
        <authorList>
            <person name="Sun Q."/>
            <person name="Mori K."/>
        </authorList>
    </citation>
    <scope>NUCLEOTIDE SEQUENCE</scope>
    <source>
        <strain evidence="1">NBRC 108769</strain>
    </source>
</reference>
<protein>
    <submittedName>
        <fullName evidence="1">Uncharacterized protein</fullName>
    </submittedName>
</protein>
<dbReference type="EMBL" id="BSOH01000001">
    <property type="protein sequence ID" value="GLR15579.1"/>
    <property type="molecule type" value="Genomic_DNA"/>
</dbReference>
<accession>A0AA37SM55</accession>
<gene>
    <name evidence="1" type="ORF">GCM10007940_01940</name>
</gene>
<sequence length="553" mass="61740">MPICNLSAQSIASEERSDLVKITGGFAINLGAYQSFGIESRRDPFSYLFAGNLNFNIKGVNIPVGASFSQQETRFLQPFNRYGLSPKYKWVQTHFGYRNMDFNPYTLNSHTFLGTGFDIDIPSNKGPKISVSAMYGRLRRAIEPAEASINGGLAAYKRNGYGFKVKLTNRTNAGTYFSTDMFKAKDILNSVETPLDLSLITPKENLTLGFRGQVNLLKNIYVNADLGVSALTRDQRAEVYTGNIPSLFSPFESLYSSNSSTQYTNAYQTGITYANKYYSVGVEFEHIDPGYETLGSYYFQNDLENITGQASTTLNNGKIRLNGSLGSQRNNLDSDKATRTNRIIGSFGYNHSISNRLSTNFNFSNYSSSVKVVYEELTDSVNLFQVNTNISAGANYLLNKNNSNQALIINAGYQVGNSRDEYRIFDNTTNFITLNVAHMWRIVTKDMSLNTNLSYANNETGNNSSTLVGPTVSLSKSLKSRGIKLSYAIGWKQNVLDGAASYQLLTNRFRLSYRLKKIGSLGAELYLLNKNDQGPQDRSFSELRARTSYKYNF</sequence>
<evidence type="ECO:0000313" key="2">
    <source>
        <dbReference type="Proteomes" id="UP001156666"/>
    </source>
</evidence>